<dbReference type="Proteomes" id="UP001597139">
    <property type="component" value="Unassembled WGS sequence"/>
</dbReference>
<keyword evidence="2" id="KW-0489">Methyltransferase</keyword>
<proteinExistence type="predicted"/>
<dbReference type="Gene3D" id="3.40.50.150">
    <property type="entry name" value="Vaccinia Virus protein VP39"/>
    <property type="match status" value="1"/>
</dbReference>
<sequence>MGHHTFDPEKASALEDPATRFRYVSVDELVWAASPTDSSTLADLGSGTGFYTREVAERAGTVYGVDVQEAMHEYHRESGVPENVELVTAGVADLPFADDELDGAFSTMTFHEFATDEAIAELARVVASGGRIGIADWAADGEGEAGPPVSERYGLEDAIEQFEAGGFEVEFGASRPETFLLVARAP</sequence>
<name>A0ABD6BR45_9EURY</name>
<dbReference type="GO" id="GO:0008168">
    <property type="term" value="F:methyltransferase activity"/>
    <property type="evidence" value="ECO:0007669"/>
    <property type="project" value="UniProtKB-KW"/>
</dbReference>
<dbReference type="SUPFAM" id="SSF53335">
    <property type="entry name" value="S-adenosyl-L-methionine-dependent methyltransferases"/>
    <property type="match status" value="1"/>
</dbReference>
<dbReference type="PANTHER" id="PTHR43591">
    <property type="entry name" value="METHYLTRANSFERASE"/>
    <property type="match status" value="1"/>
</dbReference>
<gene>
    <name evidence="2" type="ORF">ACFSAU_06085</name>
</gene>
<dbReference type="EC" id="2.1.1.-" evidence="2"/>
<evidence type="ECO:0000313" key="2">
    <source>
        <dbReference type="EMBL" id="MFD1567054.1"/>
    </source>
</evidence>
<dbReference type="InterPro" id="IPR029063">
    <property type="entry name" value="SAM-dependent_MTases_sf"/>
</dbReference>
<keyword evidence="3" id="KW-1185">Reference proteome</keyword>
<dbReference type="InterPro" id="IPR013216">
    <property type="entry name" value="Methyltransf_11"/>
</dbReference>
<evidence type="ECO:0000259" key="1">
    <source>
        <dbReference type="Pfam" id="PF08241"/>
    </source>
</evidence>
<dbReference type="Pfam" id="PF08241">
    <property type="entry name" value="Methyltransf_11"/>
    <property type="match status" value="1"/>
</dbReference>
<feature type="domain" description="Methyltransferase type 11" evidence="1">
    <location>
        <begin position="43"/>
        <end position="132"/>
    </location>
</feature>
<dbReference type="AlphaFoldDB" id="A0ABD6BR45"/>
<reference evidence="2 3" key="1">
    <citation type="journal article" date="2019" name="Int. J. Syst. Evol. Microbiol.">
        <title>The Global Catalogue of Microorganisms (GCM) 10K type strain sequencing project: providing services to taxonomists for standard genome sequencing and annotation.</title>
        <authorList>
            <consortium name="The Broad Institute Genomics Platform"/>
            <consortium name="The Broad Institute Genome Sequencing Center for Infectious Disease"/>
            <person name="Wu L."/>
            <person name="Ma J."/>
        </authorList>
    </citation>
    <scope>NUCLEOTIDE SEQUENCE [LARGE SCALE GENOMIC DNA]</scope>
    <source>
        <strain evidence="2 3">CGMCC 1.12859</strain>
    </source>
</reference>
<keyword evidence="2" id="KW-0808">Transferase</keyword>
<comment type="caution">
    <text evidence="2">The sequence shown here is derived from an EMBL/GenBank/DDBJ whole genome shotgun (WGS) entry which is preliminary data.</text>
</comment>
<accession>A0ABD6BR45</accession>
<dbReference type="CDD" id="cd02440">
    <property type="entry name" value="AdoMet_MTases"/>
    <property type="match status" value="1"/>
</dbReference>
<dbReference type="GO" id="GO:0032259">
    <property type="term" value="P:methylation"/>
    <property type="evidence" value="ECO:0007669"/>
    <property type="project" value="UniProtKB-KW"/>
</dbReference>
<evidence type="ECO:0000313" key="3">
    <source>
        <dbReference type="Proteomes" id="UP001597139"/>
    </source>
</evidence>
<dbReference type="EMBL" id="JBHUCZ010000002">
    <property type="protein sequence ID" value="MFD1567054.1"/>
    <property type="molecule type" value="Genomic_DNA"/>
</dbReference>
<dbReference type="RefSeq" id="WP_267646505.1">
    <property type="nucleotide sequence ID" value="NZ_JANHGR010000001.1"/>
</dbReference>
<organism evidence="2 3">
    <name type="scientific">Halolamina litorea</name>
    <dbReference type="NCBI Taxonomy" id="1515593"/>
    <lineage>
        <taxon>Archaea</taxon>
        <taxon>Methanobacteriati</taxon>
        <taxon>Methanobacteriota</taxon>
        <taxon>Stenosarchaea group</taxon>
        <taxon>Halobacteria</taxon>
        <taxon>Halobacteriales</taxon>
        <taxon>Haloferacaceae</taxon>
    </lineage>
</organism>
<protein>
    <submittedName>
        <fullName evidence="2">Class I SAM-dependent methyltransferase</fullName>
        <ecNumber evidence="2">2.1.1.-</ecNumber>
    </submittedName>
</protein>